<dbReference type="AlphaFoldDB" id="A0A9R1WVB6"/>
<reference evidence="13 14" key="1">
    <citation type="journal article" date="2017" name="Nat. Commun.">
        <title>Genome assembly with in vitro proximity ligation data and whole-genome triplication in lettuce.</title>
        <authorList>
            <person name="Reyes-Chin-Wo S."/>
            <person name="Wang Z."/>
            <person name="Yang X."/>
            <person name="Kozik A."/>
            <person name="Arikit S."/>
            <person name="Song C."/>
            <person name="Xia L."/>
            <person name="Froenicke L."/>
            <person name="Lavelle D.O."/>
            <person name="Truco M.J."/>
            <person name="Xia R."/>
            <person name="Zhu S."/>
            <person name="Xu C."/>
            <person name="Xu H."/>
            <person name="Xu X."/>
            <person name="Cox K."/>
            <person name="Korf I."/>
            <person name="Meyers B.C."/>
            <person name="Michelmore R.W."/>
        </authorList>
    </citation>
    <scope>NUCLEOTIDE SEQUENCE [LARGE SCALE GENOMIC DNA]</scope>
    <source>
        <strain evidence="14">cv. Salinas</strain>
        <tissue evidence="13">Seedlings</tissue>
    </source>
</reference>
<dbReference type="Pfam" id="PF21361">
    <property type="entry name" value="Sina_ZnF"/>
    <property type="match status" value="1"/>
</dbReference>
<evidence type="ECO:0000256" key="3">
    <source>
        <dbReference type="ARBA" id="ARBA00009119"/>
    </source>
</evidence>
<dbReference type="GO" id="GO:0008270">
    <property type="term" value="F:zinc ion binding"/>
    <property type="evidence" value="ECO:0007669"/>
    <property type="project" value="UniProtKB-KW"/>
</dbReference>
<dbReference type="InterPro" id="IPR013083">
    <property type="entry name" value="Znf_RING/FYVE/PHD"/>
</dbReference>
<evidence type="ECO:0000256" key="7">
    <source>
        <dbReference type="ARBA" id="ARBA00022771"/>
    </source>
</evidence>
<evidence type="ECO:0000256" key="11">
    <source>
        <dbReference type="SAM" id="MobiDB-lite"/>
    </source>
</evidence>
<keyword evidence="7 10" id="KW-0863">Zinc-finger</keyword>
<comment type="caution">
    <text evidence="13">The sequence shown here is derived from an EMBL/GenBank/DDBJ whole genome shotgun (WGS) entry which is preliminary data.</text>
</comment>
<sequence>MEDVRATYTISKALGHDQFGVTYLVTHKTTHQQFAYKSIAMWKLINKDDIDDVRRQVQIMHHLTGHRRDPIPSSSLSTSTSTSSKQPLKSPDFIIKTHYVNVVPSKINPTLSVYKLLECPVCTNSMYPPIHQTLCSTCKTLVNNKCPTCRQELGDIGCLALEKATESLELPCKYSSLSCHGIFPYYSKHKHEVVCNFRPYSCP</sequence>
<comment type="similarity">
    <text evidence="3">Belongs to the SINA (Seven in absentia) family.</text>
</comment>
<proteinExistence type="inferred from homology"/>
<evidence type="ECO:0000256" key="10">
    <source>
        <dbReference type="PROSITE-ProRule" id="PRU00455"/>
    </source>
</evidence>
<feature type="compositionally biased region" description="Low complexity" evidence="11">
    <location>
        <begin position="72"/>
        <end position="88"/>
    </location>
</feature>
<evidence type="ECO:0000256" key="9">
    <source>
        <dbReference type="ARBA" id="ARBA00022833"/>
    </source>
</evidence>
<dbReference type="Gene3D" id="3.30.200.20">
    <property type="entry name" value="Phosphorylase Kinase, domain 1"/>
    <property type="match status" value="1"/>
</dbReference>
<name>A0A9R1WVB6_LACSA</name>
<dbReference type="InterPro" id="IPR011009">
    <property type="entry name" value="Kinase-like_dom_sf"/>
</dbReference>
<keyword evidence="9" id="KW-0862">Zinc</keyword>
<dbReference type="EMBL" id="NBSK02000009">
    <property type="protein sequence ID" value="KAJ0186872.1"/>
    <property type="molecule type" value="Genomic_DNA"/>
</dbReference>
<comment type="catalytic activity">
    <reaction evidence="1">
        <text>S-ubiquitinyl-[E2 ubiquitin-conjugating enzyme]-L-cysteine + [acceptor protein]-L-lysine = [E2 ubiquitin-conjugating enzyme]-L-cysteine + N(6)-ubiquitinyl-[acceptor protein]-L-lysine.</text>
        <dbReference type="EC" id="2.3.2.27"/>
    </reaction>
</comment>
<dbReference type="FunFam" id="3.30.40.10:FF:000041">
    <property type="entry name" value="E3 ubiquitin-protein ligase SINAT3"/>
    <property type="match status" value="1"/>
</dbReference>
<dbReference type="EC" id="2.3.2.27" evidence="4"/>
<keyword evidence="6" id="KW-0479">Metal-binding</keyword>
<evidence type="ECO:0000313" key="13">
    <source>
        <dbReference type="EMBL" id="KAJ0186872.1"/>
    </source>
</evidence>
<dbReference type="InterPro" id="IPR013010">
    <property type="entry name" value="Znf_SIAH"/>
</dbReference>
<evidence type="ECO:0000259" key="12">
    <source>
        <dbReference type="PROSITE" id="PS51081"/>
    </source>
</evidence>
<evidence type="ECO:0000256" key="4">
    <source>
        <dbReference type="ARBA" id="ARBA00012483"/>
    </source>
</evidence>
<dbReference type="SUPFAM" id="SSF49599">
    <property type="entry name" value="TRAF domain-like"/>
    <property type="match status" value="1"/>
</dbReference>
<dbReference type="InterPro" id="IPR052088">
    <property type="entry name" value="E3_ubiquitin-ligase_SINA"/>
</dbReference>
<dbReference type="GO" id="GO:0005737">
    <property type="term" value="C:cytoplasm"/>
    <property type="evidence" value="ECO:0000318"/>
    <property type="project" value="GO_Central"/>
</dbReference>
<evidence type="ECO:0000256" key="8">
    <source>
        <dbReference type="ARBA" id="ARBA00022786"/>
    </source>
</evidence>
<dbReference type="PANTHER" id="PTHR10315:SF80">
    <property type="entry name" value="E3 UBIQUITIN-PROTEIN LIGASE SINAT3"/>
    <property type="match status" value="1"/>
</dbReference>
<protein>
    <recommendedName>
        <fullName evidence="4">RING-type E3 ubiquitin transferase</fullName>
        <ecNumber evidence="4">2.3.2.27</ecNumber>
    </recommendedName>
</protein>
<keyword evidence="5" id="KW-0808">Transferase</keyword>
<gene>
    <name evidence="13" type="ORF">LSAT_V11C900481420</name>
</gene>
<dbReference type="PANTHER" id="PTHR10315">
    <property type="entry name" value="E3 UBIQUITIN PROTEIN LIGASE SIAH"/>
    <property type="match status" value="1"/>
</dbReference>
<dbReference type="PROSITE" id="PS51081">
    <property type="entry name" value="ZF_SIAH"/>
    <property type="match status" value="1"/>
</dbReference>
<feature type="domain" description="SIAH-type" evidence="12">
    <location>
        <begin position="167"/>
        <end position="203"/>
    </location>
</feature>
<dbReference type="Gene3D" id="3.30.40.10">
    <property type="entry name" value="Zinc/RING finger domain, C3HC4 (zinc finger)"/>
    <property type="match status" value="1"/>
</dbReference>
<accession>A0A9R1WVB6</accession>
<organism evidence="13 14">
    <name type="scientific">Lactuca sativa</name>
    <name type="common">Garden lettuce</name>
    <dbReference type="NCBI Taxonomy" id="4236"/>
    <lineage>
        <taxon>Eukaryota</taxon>
        <taxon>Viridiplantae</taxon>
        <taxon>Streptophyta</taxon>
        <taxon>Embryophyta</taxon>
        <taxon>Tracheophyta</taxon>
        <taxon>Spermatophyta</taxon>
        <taxon>Magnoliopsida</taxon>
        <taxon>eudicotyledons</taxon>
        <taxon>Gunneridae</taxon>
        <taxon>Pentapetalae</taxon>
        <taxon>asterids</taxon>
        <taxon>campanulids</taxon>
        <taxon>Asterales</taxon>
        <taxon>Asteraceae</taxon>
        <taxon>Cichorioideae</taxon>
        <taxon>Cichorieae</taxon>
        <taxon>Lactucinae</taxon>
        <taxon>Lactuca</taxon>
    </lineage>
</organism>
<comment type="pathway">
    <text evidence="2">Protein modification; protein ubiquitination.</text>
</comment>
<keyword evidence="8" id="KW-0833">Ubl conjugation pathway</keyword>
<dbReference type="SUPFAM" id="SSF56112">
    <property type="entry name" value="Protein kinase-like (PK-like)"/>
    <property type="match status" value="1"/>
</dbReference>
<evidence type="ECO:0000313" key="14">
    <source>
        <dbReference type="Proteomes" id="UP000235145"/>
    </source>
</evidence>
<dbReference type="GO" id="GO:0061630">
    <property type="term" value="F:ubiquitin protein ligase activity"/>
    <property type="evidence" value="ECO:0000318"/>
    <property type="project" value="GO_Central"/>
</dbReference>
<evidence type="ECO:0000256" key="1">
    <source>
        <dbReference type="ARBA" id="ARBA00000900"/>
    </source>
</evidence>
<evidence type="ECO:0000256" key="6">
    <source>
        <dbReference type="ARBA" id="ARBA00022723"/>
    </source>
</evidence>
<evidence type="ECO:0000256" key="5">
    <source>
        <dbReference type="ARBA" id="ARBA00022679"/>
    </source>
</evidence>
<keyword evidence="14" id="KW-1185">Reference proteome</keyword>
<feature type="region of interest" description="Disordered" evidence="11">
    <location>
        <begin position="62"/>
        <end position="88"/>
    </location>
</feature>
<evidence type="ECO:0000256" key="2">
    <source>
        <dbReference type="ARBA" id="ARBA00004906"/>
    </source>
</evidence>
<dbReference type="Proteomes" id="UP000235145">
    <property type="component" value="Unassembled WGS sequence"/>
</dbReference>